<name>A0A9J6GPY7_HAELO</name>
<evidence type="ECO:0000259" key="1">
    <source>
        <dbReference type="Pfam" id="PF09588"/>
    </source>
</evidence>
<dbReference type="Pfam" id="PF09588">
    <property type="entry name" value="YqaJ"/>
    <property type="match status" value="1"/>
</dbReference>
<keyword evidence="3" id="KW-1185">Reference proteome</keyword>
<sequence>MAGRGKVCIHVGALLYKVDMAVSKQLTGKTSTDLLSAWNHGTKRNVEPAALVDINFRRKQRTVDDEVITKKVQAVPNILGNDGDIKRFFEDSSFSEIATVPGTLLQATLGAPVRQPEQPHVAEVALHSSHQDVQSLPQSFTPCNDFYMQNIVLSREGATTLEVSTRDQNNYLWHVSRRIRITASNTKKIPKRATTPAIKALQALTNPNFHGNAGTRHGLKREEVARSQFQAENGLVVEKRGTHVYEEHPWLSATPDDVVEGYSAIIEIKCPFVEDCNDLVHSGKYDVTKKGDAYVLTENGPNGYYGQVQLTMFCTKTAMCLFYVWSLKQAICLDIPYNAAYIDSLLPLFRWFYFCNMLPDLHEIEIQGKLDLAEYQEIAKMQTADASDMYFAVCCVYDI</sequence>
<dbReference type="OMA" id="YLWHVSR"/>
<reference evidence="2 3" key="1">
    <citation type="journal article" date="2020" name="Cell">
        <title>Large-Scale Comparative Analyses of Tick Genomes Elucidate Their Genetic Diversity and Vector Capacities.</title>
        <authorList>
            <consortium name="Tick Genome and Microbiome Consortium (TIGMIC)"/>
            <person name="Jia N."/>
            <person name="Wang J."/>
            <person name="Shi W."/>
            <person name="Du L."/>
            <person name="Sun Y."/>
            <person name="Zhan W."/>
            <person name="Jiang J.F."/>
            <person name="Wang Q."/>
            <person name="Zhang B."/>
            <person name="Ji P."/>
            <person name="Bell-Sakyi L."/>
            <person name="Cui X.M."/>
            <person name="Yuan T.T."/>
            <person name="Jiang B.G."/>
            <person name="Yang W.F."/>
            <person name="Lam T.T."/>
            <person name="Chang Q.C."/>
            <person name="Ding S.J."/>
            <person name="Wang X.J."/>
            <person name="Zhu J.G."/>
            <person name="Ruan X.D."/>
            <person name="Zhao L."/>
            <person name="Wei J.T."/>
            <person name="Ye R.Z."/>
            <person name="Que T.C."/>
            <person name="Du C.H."/>
            <person name="Zhou Y.H."/>
            <person name="Cheng J.X."/>
            <person name="Dai P.F."/>
            <person name="Guo W.B."/>
            <person name="Han X.H."/>
            <person name="Huang E.J."/>
            <person name="Li L.F."/>
            <person name="Wei W."/>
            <person name="Gao Y.C."/>
            <person name="Liu J.Z."/>
            <person name="Shao H.Z."/>
            <person name="Wang X."/>
            <person name="Wang C.C."/>
            <person name="Yang T.C."/>
            <person name="Huo Q.B."/>
            <person name="Li W."/>
            <person name="Chen H.Y."/>
            <person name="Chen S.E."/>
            <person name="Zhou L.G."/>
            <person name="Ni X.B."/>
            <person name="Tian J.H."/>
            <person name="Sheng Y."/>
            <person name="Liu T."/>
            <person name="Pan Y.S."/>
            <person name="Xia L.Y."/>
            <person name="Li J."/>
            <person name="Zhao F."/>
            <person name="Cao W.C."/>
        </authorList>
    </citation>
    <scope>NUCLEOTIDE SEQUENCE [LARGE SCALE GENOMIC DNA]</scope>
    <source>
        <strain evidence="2">HaeL-2018</strain>
    </source>
</reference>
<dbReference type="InterPro" id="IPR019080">
    <property type="entry name" value="YqaJ_viral_recombinase"/>
</dbReference>
<dbReference type="Proteomes" id="UP000821853">
    <property type="component" value="Chromosome 8"/>
</dbReference>
<dbReference type="AlphaFoldDB" id="A0A9J6GPY7"/>
<dbReference type="OrthoDB" id="6483673at2759"/>
<dbReference type="PANTHER" id="PTHR47526:SF3">
    <property type="entry name" value="PHD-TYPE DOMAIN-CONTAINING PROTEIN"/>
    <property type="match status" value="1"/>
</dbReference>
<comment type="caution">
    <text evidence="2">The sequence shown here is derived from an EMBL/GenBank/DDBJ whole genome shotgun (WGS) entry which is preliminary data.</text>
</comment>
<dbReference type="Gene3D" id="3.90.320.10">
    <property type="match status" value="1"/>
</dbReference>
<dbReference type="GO" id="GO:0006281">
    <property type="term" value="P:DNA repair"/>
    <property type="evidence" value="ECO:0007669"/>
    <property type="project" value="UniProtKB-ARBA"/>
</dbReference>
<proteinExistence type="predicted"/>
<organism evidence="2 3">
    <name type="scientific">Haemaphysalis longicornis</name>
    <name type="common">Bush tick</name>
    <dbReference type="NCBI Taxonomy" id="44386"/>
    <lineage>
        <taxon>Eukaryota</taxon>
        <taxon>Metazoa</taxon>
        <taxon>Ecdysozoa</taxon>
        <taxon>Arthropoda</taxon>
        <taxon>Chelicerata</taxon>
        <taxon>Arachnida</taxon>
        <taxon>Acari</taxon>
        <taxon>Parasitiformes</taxon>
        <taxon>Ixodida</taxon>
        <taxon>Ixodoidea</taxon>
        <taxon>Ixodidae</taxon>
        <taxon>Haemaphysalinae</taxon>
        <taxon>Haemaphysalis</taxon>
    </lineage>
</organism>
<accession>A0A9J6GPY7</accession>
<protein>
    <recommendedName>
        <fullName evidence="1">YqaJ viral recombinase domain-containing protein</fullName>
    </recommendedName>
</protein>
<dbReference type="SUPFAM" id="SSF52980">
    <property type="entry name" value="Restriction endonuclease-like"/>
    <property type="match status" value="1"/>
</dbReference>
<evidence type="ECO:0000313" key="3">
    <source>
        <dbReference type="Proteomes" id="UP000821853"/>
    </source>
</evidence>
<evidence type="ECO:0000313" key="2">
    <source>
        <dbReference type="EMBL" id="KAH9380558.1"/>
    </source>
</evidence>
<dbReference type="CDD" id="cd22343">
    <property type="entry name" value="PDDEXK_lambda_exonuclease-like"/>
    <property type="match status" value="1"/>
</dbReference>
<dbReference type="PANTHER" id="PTHR47526">
    <property type="entry name" value="ATP-DEPENDENT DNA HELICASE"/>
    <property type="match status" value="1"/>
</dbReference>
<dbReference type="InterPro" id="IPR011604">
    <property type="entry name" value="PDDEXK-like_dom_sf"/>
</dbReference>
<dbReference type="EMBL" id="JABSTR010000010">
    <property type="protein sequence ID" value="KAH9380558.1"/>
    <property type="molecule type" value="Genomic_DNA"/>
</dbReference>
<gene>
    <name evidence="2" type="ORF">HPB48_017332</name>
</gene>
<dbReference type="InterPro" id="IPR011335">
    <property type="entry name" value="Restrct_endonuc-II-like"/>
</dbReference>
<feature type="domain" description="YqaJ viral recombinase" evidence="1">
    <location>
        <begin position="173"/>
        <end position="316"/>
    </location>
</feature>
<dbReference type="VEuPathDB" id="VectorBase:HLOH_059329"/>